<comment type="caution">
    <text evidence="3">The sequence shown here is derived from an EMBL/GenBank/DDBJ whole genome shotgun (WGS) entry which is preliminary data.</text>
</comment>
<organism evidence="3 4">
    <name type="scientific">Novosphingobium album</name>
    <name type="common">ex Hu et al. 2023</name>
    <dbReference type="NCBI Taxonomy" id="2930093"/>
    <lineage>
        <taxon>Bacteria</taxon>
        <taxon>Pseudomonadati</taxon>
        <taxon>Pseudomonadota</taxon>
        <taxon>Alphaproteobacteria</taxon>
        <taxon>Sphingomonadales</taxon>
        <taxon>Sphingomonadaceae</taxon>
        <taxon>Novosphingobium</taxon>
    </lineage>
</organism>
<keyword evidence="3" id="KW-0418">Kinase</keyword>
<feature type="coiled-coil region" evidence="1">
    <location>
        <begin position="265"/>
        <end position="292"/>
    </location>
</feature>
<feature type="transmembrane region" description="Helical" evidence="2">
    <location>
        <begin position="201"/>
        <end position="224"/>
    </location>
</feature>
<evidence type="ECO:0000256" key="2">
    <source>
        <dbReference type="SAM" id="Phobius"/>
    </source>
</evidence>
<reference evidence="3" key="1">
    <citation type="submission" date="2022-03" db="EMBL/GenBank/DDBJ databases">
        <title>Identification of a novel bacterium isolated from mangrove sediments.</title>
        <authorList>
            <person name="Pan X."/>
        </authorList>
    </citation>
    <scope>NUCLEOTIDE SEQUENCE</scope>
    <source>
        <strain evidence="3">B2580</strain>
    </source>
</reference>
<sequence>MRRKSVPIKALLVRTFLPAVVVVSVLLAGLVYNRLYASILNGFERKLVAASAMTGAMIDPDDHDRLIAAARSDKDTATTEASPLYQRNVRPIRHIRDELGLTYLYTQVLGGPGDIQYILDGTEGADHSPLGSGDDLPGATVAGLKRVQARGAVYVSPIEYQEQWGLLKTAASPVMGANGQITGSTGADVNISVIQVATQNALFQSAMIGIGSVLVCLLVALALVRRIAVPIEALTEYTLQIAGGHTPVSGISSGPREVKALRSHLDMLTGAMARSAQQREQEEERAEEMARAAILSAQTHGKADEPVILIEEENRLVAWISGEPLIPQGVLAARAMANLGQICIVKPDIRAIWRDLADLDHGKCIVIDAIAGTIECLGTSGCEVDVDGKTRSIAPNSRMGLAPHETVTLIRPDRSGFLLWPRGGR</sequence>
<keyword evidence="2" id="KW-1133">Transmembrane helix</keyword>
<proteinExistence type="predicted"/>
<gene>
    <name evidence="3" type="ORF">MTR64_02850</name>
</gene>
<protein>
    <submittedName>
        <fullName evidence="3">Histidine kinase</fullName>
    </submittedName>
</protein>
<accession>A0ABT0AXI6</accession>
<dbReference type="GO" id="GO:0016301">
    <property type="term" value="F:kinase activity"/>
    <property type="evidence" value="ECO:0007669"/>
    <property type="project" value="UniProtKB-KW"/>
</dbReference>
<keyword evidence="4" id="KW-1185">Reference proteome</keyword>
<dbReference type="RefSeq" id="WP_243990563.1">
    <property type="nucleotide sequence ID" value="NZ_JALHLE010000003.1"/>
</dbReference>
<dbReference type="EMBL" id="JALHLE010000003">
    <property type="protein sequence ID" value="MCJ2177485.1"/>
    <property type="molecule type" value="Genomic_DNA"/>
</dbReference>
<feature type="transmembrane region" description="Helical" evidence="2">
    <location>
        <begin position="12"/>
        <end position="32"/>
    </location>
</feature>
<keyword evidence="2" id="KW-0472">Membrane</keyword>
<evidence type="ECO:0000313" key="3">
    <source>
        <dbReference type="EMBL" id="MCJ2177485.1"/>
    </source>
</evidence>
<evidence type="ECO:0000313" key="4">
    <source>
        <dbReference type="Proteomes" id="UP001162880"/>
    </source>
</evidence>
<keyword evidence="3" id="KW-0808">Transferase</keyword>
<dbReference type="Gene3D" id="6.10.340.10">
    <property type="match status" value="1"/>
</dbReference>
<dbReference type="Proteomes" id="UP001162880">
    <property type="component" value="Unassembled WGS sequence"/>
</dbReference>
<name>A0ABT0AXI6_9SPHN</name>
<evidence type="ECO:0000256" key="1">
    <source>
        <dbReference type="SAM" id="Coils"/>
    </source>
</evidence>
<keyword evidence="1" id="KW-0175">Coiled coil</keyword>
<keyword evidence="2" id="KW-0812">Transmembrane</keyword>